<protein>
    <submittedName>
        <fullName evidence="2">(northern house mosquito) hypothetical protein</fullName>
    </submittedName>
</protein>
<organism evidence="2">
    <name type="scientific">Culex pipiens</name>
    <name type="common">House mosquito</name>
    <dbReference type="NCBI Taxonomy" id="7175"/>
    <lineage>
        <taxon>Eukaryota</taxon>
        <taxon>Metazoa</taxon>
        <taxon>Ecdysozoa</taxon>
        <taxon>Arthropoda</taxon>
        <taxon>Hexapoda</taxon>
        <taxon>Insecta</taxon>
        <taxon>Pterygota</taxon>
        <taxon>Neoptera</taxon>
        <taxon>Endopterygota</taxon>
        <taxon>Diptera</taxon>
        <taxon>Nematocera</taxon>
        <taxon>Culicoidea</taxon>
        <taxon>Culicidae</taxon>
        <taxon>Culicinae</taxon>
        <taxon>Culicini</taxon>
        <taxon>Culex</taxon>
        <taxon>Culex</taxon>
    </lineage>
</organism>
<accession>A0A8D8HQC1</accession>
<dbReference type="EMBL" id="HBUE01326432">
    <property type="protein sequence ID" value="CAG6591093.1"/>
    <property type="molecule type" value="Transcribed_RNA"/>
</dbReference>
<name>A0A8D8HQC1_CULPI</name>
<reference evidence="2" key="1">
    <citation type="submission" date="2021-05" db="EMBL/GenBank/DDBJ databases">
        <authorList>
            <person name="Alioto T."/>
            <person name="Alioto T."/>
            <person name="Gomez Garrido J."/>
        </authorList>
    </citation>
    <scope>NUCLEOTIDE SEQUENCE</scope>
</reference>
<proteinExistence type="predicted"/>
<feature type="compositionally biased region" description="Low complexity" evidence="1">
    <location>
        <begin position="48"/>
        <end position="63"/>
    </location>
</feature>
<feature type="region of interest" description="Disordered" evidence="1">
    <location>
        <begin position="48"/>
        <end position="89"/>
    </location>
</feature>
<dbReference type="EMBL" id="HBUE01219851">
    <property type="protein sequence ID" value="CAG6539074.1"/>
    <property type="molecule type" value="Transcribed_RNA"/>
</dbReference>
<evidence type="ECO:0000256" key="1">
    <source>
        <dbReference type="SAM" id="MobiDB-lite"/>
    </source>
</evidence>
<dbReference type="AlphaFoldDB" id="A0A8D8HQC1"/>
<evidence type="ECO:0000313" key="2">
    <source>
        <dbReference type="EMBL" id="CAG6539074.1"/>
    </source>
</evidence>
<sequence length="126" mass="14076">MILFENANIQFAFYYPSKISRKALIASIRNSLFWDALIRPIPSTNCITNSSSSSTGRPCSASGPSVARYGSKKRNSSSMPRGWRSFPSLRWRWNPSRSFSHFRRHSRGVAASPMPFATASHASVFA</sequence>